<sequence length="428" mass="48619">MDIFLQQVEELEEAREVFEEDHLKLSDVQKTQKDMVKEFEEIKALGKEIKEMKVELAAKANLKEMEEALALKGDLELVNTKVDQTEFETAIEELGEAIGLLGIKFQKKNEEWEERAADVWRAIDGKMSRDIFDEAVLKINSRLSALMYGLKRIKKVVEDLLYPDASGVTRCLVCRRPAGISGHECLDPKQIHKRYEDSSSGLDDKESFLKKVNDGLAKQPKFDEPPFCASRDTIISVPFSSSTYRSSPKETFPEKKVDLRLAPINEKTDHSRETDSLKEKSQVPKLPQINRHENARTSTKQKPEKQFSIPQIRAKQQHKELIFTKQVLAQLQREGKLSHFKSQAHYDPQPSPSQTTPSRESKISVSTDILSDSAGNLQSFAPMRLMQDPLRREIILSPPETNRQYKPSMILAPLSTGASSYKDSSTTS</sequence>
<dbReference type="Proteomes" id="UP001497382">
    <property type="component" value="Unassembled WGS sequence"/>
</dbReference>
<proteinExistence type="predicted"/>
<dbReference type="Pfam" id="PF16043">
    <property type="entry name" value="DUF4795"/>
    <property type="match status" value="1"/>
</dbReference>
<dbReference type="AlphaFoldDB" id="A0AAV2AM82"/>
<feature type="compositionally biased region" description="Basic and acidic residues" evidence="2">
    <location>
        <begin position="266"/>
        <end position="282"/>
    </location>
</feature>
<dbReference type="EMBL" id="CAXIEN010000187">
    <property type="protein sequence ID" value="CAL1285052.1"/>
    <property type="molecule type" value="Genomic_DNA"/>
</dbReference>
<gene>
    <name evidence="4" type="ORF">LARSCL_LOCUS13496</name>
</gene>
<reference evidence="4 5" key="1">
    <citation type="submission" date="2024-04" db="EMBL/GenBank/DDBJ databases">
        <authorList>
            <person name="Rising A."/>
            <person name="Reimegard J."/>
            <person name="Sonavane S."/>
            <person name="Akerstrom W."/>
            <person name="Nylinder S."/>
            <person name="Hedman E."/>
            <person name="Kallberg Y."/>
        </authorList>
    </citation>
    <scope>NUCLEOTIDE SEQUENCE [LARGE SCALE GENOMIC DNA]</scope>
</reference>
<comment type="caution">
    <text evidence="4">The sequence shown here is derived from an EMBL/GenBank/DDBJ whole genome shotgun (WGS) entry which is preliminary data.</text>
</comment>
<evidence type="ECO:0000313" key="5">
    <source>
        <dbReference type="Proteomes" id="UP001497382"/>
    </source>
</evidence>
<protein>
    <recommendedName>
        <fullName evidence="3">DUF4795 domain-containing protein</fullName>
    </recommendedName>
</protein>
<feature type="coiled-coil region" evidence="1">
    <location>
        <begin position="1"/>
        <end position="28"/>
    </location>
</feature>
<evidence type="ECO:0000256" key="2">
    <source>
        <dbReference type="SAM" id="MobiDB-lite"/>
    </source>
</evidence>
<feature type="compositionally biased region" description="Polar residues" evidence="2">
    <location>
        <begin position="416"/>
        <end position="428"/>
    </location>
</feature>
<feature type="compositionally biased region" description="Basic and acidic residues" evidence="2">
    <location>
        <begin position="247"/>
        <end position="259"/>
    </location>
</feature>
<feature type="domain" description="DUF4795" evidence="3">
    <location>
        <begin position="7"/>
        <end position="172"/>
    </location>
</feature>
<organism evidence="4 5">
    <name type="scientific">Larinioides sclopetarius</name>
    <dbReference type="NCBI Taxonomy" id="280406"/>
    <lineage>
        <taxon>Eukaryota</taxon>
        <taxon>Metazoa</taxon>
        <taxon>Ecdysozoa</taxon>
        <taxon>Arthropoda</taxon>
        <taxon>Chelicerata</taxon>
        <taxon>Arachnida</taxon>
        <taxon>Araneae</taxon>
        <taxon>Araneomorphae</taxon>
        <taxon>Entelegynae</taxon>
        <taxon>Araneoidea</taxon>
        <taxon>Araneidae</taxon>
        <taxon>Larinioides</taxon>
    </lineage>
</organism>
<name>A0AAV2AM82_9ARAC</name>
<feature type="region of interest" description="Disordered" evidence="2">
    <location>
        <begin position="245"/>
        <end position="312"/>
    </location>
</feature>
<accession>A0AAV2AM82</accession>
<feature type="region of interest" description="Disordered" evidence="2">
    <location>
        <begin position="339"/>
        <end position="365"/>
    </location>
</feature>
<dbReference type="InterPro" id="IPR032013">
    <property type="entry name" value="DUF4795"/>
</dbReference>
<evidence type="ECO:0000313" key="4">
    <source>
        <dbReference type="EMBL" id="CAL1285052.1"/>
    </source>
</evidence>
<keyword evidence="1" id="KW-0175">Coiled coil</keyword>
<keyword evidence="5" id="KW-1185">Reference proteome</keyword>
<feature type="compositionally biased region" description="Basic and acidic residues" evidence="2">
    <location>
        <begin position="290"/>
        <end position="305"/>
    </location>
</feature>
<feature type="region of interest" description="Disordered" evidence="2">
    <location>
        <begin position="392"/>
        <end position="428"/>
    </location>
</feature>
<evidence type="ECO:0000256" key="1">
    <source>
        <dbReference type="SAM" id="Coils"/>
    </source>
</evidence>
<evidence type="ECO:0000259" key="3">
    <source>
        <dbReference type="Pfam" id="PF16043"/>
    </source>
</evidence>